<evidence type="ECO:0000313" key="4">
    <source>
        <dbReference type="Proteomes" id="UP000323000"/>
    </source>
</evidence>
<dbReference type="Gene3D" id="2.130.10.30">
    <property type="entry name" value="Regulator of chromosome condensation 1/beta-lactamase-inhibitor protein II"/>
    <property type="match status" value="1"/>
</dbReference>
<dbReference type="EMBL" id="VAHF01000006">
    <property type="protein sequence ID" value="TXG60242.1"/>
    <property type="molecule type" value="Genomic_DNA"/>
</dbReference>
<keyword evidence="4" id="KW-1185">Reference proteome</keyword>
<dbReference type="PANTHER" id="PTHR22872:SF9">
    <property type="entry name" value="X-LINKED RETINITIS PIGMENTOSA GTPASE REGULATOR"/>
    <property type="match status" value="1"/>
</dbReference>
<gene>
    <name evidence="3" type="ORF">EZV62_014815</name>
</gene>
<name>A0A5C7HVM1_9ROSI</name>
<dbReference type="PROSITE" id="PS50012">
    <property type="entry name" value="RCC1_3"/>
    <property type="match status" value="1"/>
</dbReference>
<dbReference type="AlphaFoldDB" id="A0A5C7HVM1"/>
<dbReference type="InterPro" id="IPR000408">
    <property type="entry name" value="Reg_chr_condens"/>
</dbReference>
<dbReference type="OrthoDB" id="8068875at2759"/>
<reference evidence="4" key="1">
    <citation type="journal article" date="2019" name="Gigascience">
        <title>De novo genome assembly of the endangered Acer yangbiense, a plant species with extremely small populations endemic to Yunnan Province, China.</title>
        <authorList>
            <person name="Yang J."/>
            <person name="Wariss H.M."/>
            <person name="Tao L."/>
            <person name="Zhang R."/>
            <person name="Yun Q."/>
            <person name="Hollingsworth P."/>
            <person name="Dao Z."/>
            <person name="Luo G."/>
            <person name="Guo H."/>
            <person name="Ma Y."/>
            <person name="Sun W."/>
        </authorList>
    </citation>
    <scope>NUCLEOTIDE SEQUENCE [LARGE SCALE GENOMIC DNA]</scope>
    <source>
        <strain evidence="4">cv. Malutang</strain>
    </source>
</reference>
<dbReference type="SUPFAM" id="SSF50985">
    <property type="entry name" value="RCC1/BLIP-II"/>
    <property type="match status" value="1"/>
</dbReference>
<dbReference type="Proteomes" id="UP000323000">
    <property type="component" value="Chromosome 6"/>
</dbReference>
<organism evidence="3 4">
    <name type="scientific">Acer yangbiense</name>
    <dbReference type="NCBI Taxonomy" id="1000413"/>
    <lineage>
        <taxon>Eukaryota</taxon>
        <taxon>Viridiplantae</taxon>
        <taxon>Streptophyta</taxon>
        <taxon>Embryophyta</taxon>
        <taxon>Tracheophyta</taxon>
        <taxon>Spermatophyta</taxon>
        <taxon>Magnoliopsida</taxon>
        <taxon>eudicotyledons</taxon>
        <taxon>Gunneridae</taxon>
        <taxon>Pentapetalae</taxon>
        <taxon>rosids</taxon>
        <taxon>malvids</taxon>
        <taxon>Sapindales</taxon>
        <taxon>Sapindaceae</taxon>
        <taxon>Hippocastanoideae</taxon>
        <taxon>Acereae</taxon>
        <taxon>Acer</taxon>
    </lineage>
</organism>
<evidence type="ECO:0000313" key="3">
    <source>
        <dbReference type="EMBL" id="TXG60242.1"/>
    </source>
</evidence>
<dbReference type="InterPro" id="IPR051625">
    <property type="entry name" value="Signaling_Regulatory_Domain"/>
</dbReference>
<feature type="repeat" description="RCC1" evidence="2">
    <location>
        <begin position="64"/>
        <end position="114"/>
    </location>
</feature>
<keyword evidence="1" id="KW-0677">Repeat</keyword>
<proteinExistence type="predicted"/>
<sequence>MRKHNLIRNLKGESWRRWICSEPPRKRFAALWGNGDYGRLGLSSLESQWSPSLIYNPPPLTETGRVYATGLNDFGQLGIQKNTSYALDPLEVSGLGKEILQISAGYHHSSAITG</sequence>
<dbReference type="PANTHER" id="PTHR22872">
    <property type="entry name" value="BTK-BINDING PROTEIN-RELATED"/>
    <property type="match status" value="1"/>
</dbReference>
<evidence type="ECO:0000256" key="2">
    <source>
        <dbReference type="PROSITE-ProRule" id="PRU00235"/>
    </source>
</evidence>
<dbReference type="InterPro" id="IPR009091">
    <property type="entry name" value="RCC1/BLIP-II"/>
</dbReference>
<accession>A0A5C7HVM1</accession>
<comment type="caution">
    <text evidence="3">The sequence shown here is derived from an EMBL/GenBank/DDBJ whole genome shotgun (WGS) entry which is preliminary data.</text>
</comment>
<dbReference type="Pfam" id="PF00415">
    <property type="entry name" value="RCC1"/>
    <property type="match status" value="2"/>
</dbReference>
<protein>
    <submittedName>
        <fullName evidence="3">Uncharacterized protein</fullName>
    </submittedName>
</protein>
<evidence type="ECO:0000256" key="1">
    <source>
        <dbReference type="ARBA" id="ARBA00022737"/>
    </source>
</evidence>